<organism evidence="1 2">
    <name type="scientific">Adineta steineri</name>
    <dbReference type="NCBI Taxonomy" id="433720"/>
    <lineage>
        <taxon>Eukaryota</taxon>
        <taxon>Metazoa</taxon>
        <taxon>Spiralia</taxon>
        <taxon>Gnathifera</taxon>
        <taxon>Rotifera</taxon>
        <taxon>Eurotatoria</taxon>
        <taxon>Bdelloidea</taxon>
        <taxon>Adinetida</taxon>
        <taxon>Adinetidae</taxon>
        <taxon>Adineta</taxon>
    </lineage>
</organism>
<dbReference type="Proteomes" id="UP000663881">
    <property type="component" value="Unassembled WGS sequence"/>
</dbReference>
<dbReference type="AlphaFoldDB" id="A0A820NE89"/>
<dbReference type="InterPro" id="IPR036249">
    <property type="entry name" value="Thioredoxin-like_sf"/>
</dbReference>
<evidence type="ECO:0008006" key="3">
    <source>
        <dbReference type="Google" id="ProtNLM"/>
    </source>
</evidence>
<protein>
    <recommendedName>
        <fullName evidence="3">Glutathione S-transferase</fullName>
    </recommendedName>
</protein>
<reference evidence="1" key="1">
    <citation type="submission" date="2021-02" db="EMBL/GenBank/DDBJ databases">
        <authorList>
            <person name="Nowell W R."/>
        </authorList>
    </citation>
    <scope>NUCLEOTIDE SEQUENCE</scope>
</reference>
<dbReference type="SUPFAM" id="SSF52833">
    <property type="entry name" value="Thioredoxin-like"/>
    <property type="match status" value="1"/>
</dbReference>
<accession>A0A820NE89</accession>
<sequence length="37" mass="4035">MTTGTKPIQLYSLATPNGQKIGIALEEFGLEYDAHLI</sequence>
<comment type="caution">
    <text evidence="1">The sequence shown here is derived from an EMBL/GenBank/DDBJ whole genome shotgun (WGS) entry which is preliminary data.</text>
</comment>
<gene>
    <name evidence="1" type="ORF">OKA104_LOCUS50678</name>
</gene>
<dbReference type="Gene3D" id="3.40.30.10">
    <property type="entry name" value="Glutaredoxin"/>
    <property type="match status" value="1"/>
</dbReference>
<evidence type="ECO:0000313" key="1">
    <source>
        <dbReference type="EMBL" id="CAF4387184.1"/>
    </source>
</evidence>
<name>A0A820NE89_9BILA</name>
<dbReference type="EMBL" id="CAJOAY010025944">
    <property type="protein sequence ID" value="CAF4387184.1"/>
    <property type="molecule type" value="Genomic_DNA"/>
</dbReference>
<proteinExistence type="predicted"/>
<evidence type="ECO:0000313" key="2">
    <source>
        <dbReference type="Proteomes" id="UP000663881"/>
    </source>
</evidence>
<feature type="non-terminal residue" evidence="1">
    <location>
        <position position="37"/>
    </location>
</feature>